<dbReference type="EMBL" id="JAPFFF010000023">
    <property type="protein sequence ID" value="KAK8852754.1"/>
    <property type="molecule type" value="Genomic_DNA"/>
</dbReference>
<evidence type="ECO:0000313" key="1">
    <source>
        <dbReference type="EMBL" id="KAK8834013.1"/>
    </source>
</evidence>
<reference evidence="1 3" key="1">
    <citation type="submission" date="2024-04" db="EMBL/GenBank/DDBJ databases">
        <title>Tritrichomonas musculus Genome.</title>
        <authorList>
            <person name="Alves-Ferreira E."/>
            <person name="Grigg M."/>
            <person name="Lorenzi H."/>
            <person name="Galac M."/>
        </authorList>
    </citation>
    <scope>NUCLEOTIDE SEQUENCE [LARGE SCALE GENOMIC DNA]</scope>
    <source>
        <strain evidence="1 3">EAF2021</strain>
    </source>
</reference>
<evidence type="ECO:0008006" key="4">
    <source>
        <dbReference type="Google" id="ProtNLM"/>
    </source>
</evidence>
<gene>
    <name evidence="2" type="ORF">M9Y10_017744</name>
    <name evidence="1" type="ORF">M9Y10_037207</name>
</gene>
<proteinExistence type="predicted"/>
<accession>A0ABR2GJB6</accession>
<keyword evidence="3" id="KW-1185">Reference proteome</keyword>
<name>A0ABR2GJB6_9EUKA</name>
<evidence type="ECO:0000313" key="2">
    <source>
        <dbReference type="EMBL" id="KAK8852754.1"/>
    </source>
</evidence>
<dbReference type="EMBL" id="JAPFFF010000551">
    <property type="protein sequence ID" value="KAK8834013.1"/>
    <property type="molecule type" value="Genomic_DNA"/>
</dbReference>
<protein>
    <recommendedName>
        <fullName evidence="4">Ubiquitinyl hydrolase 1</fullName>
    </recommendedName>
</protein>
<dbReference type="Proteomes" id="UP001470230">
    <property type="component" value="Unassembled WGS sequence"/>
</dbReference>
<organism evidence="1 3">
    <name type="scientific">Tritrichomonas musculus</name>
    <dbReference type="NCBI Taxonomy" id="1915356"/>
    <lineage>
        <taxon>Eukaryota</taxon>
        <taxon>Metamonada</taxon>
        <taxon>Parabasalia</taxon>
        <taxon>Tritrichomonadida</taxon>
        <taxon>Tritrichomonadidae</taxon>
        <taxon>Tritrichomonas</taxon>
    </lineage>
</organism>
<sequence>MEDNKPLYKFNLITPSLVEFNGSNGKLSLNGSNLFLNIAPKSTLKDLYDKASEIINSDENKFLLWIIENENFIRKKIECTEKFEVETLLEKGYENIFVQYLNHETNGDLIFLVFTYFPNFVPAIHLIFTTAMSEESTLNDLIEKYCNIMHYELSTHFTLSYRLNDHEIKKIDSDQYDIKIKDIPEISSILVIQPNDNQNNNVLLNQNSSQQYNENKYSNIINYFDRVNADTPNNIEEFLIMTGNMKTIKIINPPSTSKISTSSEISFLFRFPLMISFDNFKFFIISYFSPKGINPSQCFLFYPELSTKPLLFDNLPNTISMEEVFHTINFEKLYVYSFPYIHFSSMINVSRILLIRPNNQDIITHFFRDDMPFYKVIEYAYQKRWINNNEKYTLVYRKNNDGSIESQVNPNSLVESAENPIYFYSFQTNNNEYSCKDILIPVEYIKTNESPEKYSVQHFMFKIIPEESFAQSMIRFQEINGIVFHNCQFKIYNKEFGETELDQDSVLSYEENITLRIYQFENL</sequence>
<evidence type="ECO:0000313" key="3">
    <source>
        <dbReference type="Proteomes" id="UP001470230"/>
    </source>
</evidence>
<comment type="caution">
    <text evidence="1">The sequence shown here is derived from an EMBL/GenBank/DDBJ whole genome shotgun (WGS) entry which is preliminary data.</text>
</comment>